<feature type="region of interest" description="Disordered" evidence="3">
    <location>
        <begin position="367"/>
        <end position="432"/>
    </location>
</feature>
<dbReference type="GeneID" id="25982106"/>
<dbReference type="InParanoid" id="F0XDA5"/>
<evidence type="ECO:0000256" key="2">
    <source>
        <dbReference type="PROSITE-ProRule" id="PRU00176"/>
    </source>
</evidence>
<dbReference type="RefSeq" id="XP_014173523.1">
    <property type="nucleotide sequence ID" value="XM_014318048.1"/>
</dbReference>
<gene>
    <name evidence="5" type="ORF">CMQ_969</name>
</gene>
<evidence type="ECO:0000313" key="5">
    <source>
        <dbReference type="EMBL" id="EFX04041.1"/>
    </source>
</evidence>
<dbReference type="OrthoDB" id="1749473at2759"/>
<dbReference type="Gene3D" id="3.30.70.330">
    <property type="match status" value="1"/>
</dbReference>
<organism evidence="6">
    <name type="scientific">Grosmannia clavigera (strain kw1407 / UAMH 11150)</name>
    <name type="common">Blue stain fungus</name>
    <name type="synonym">Graphiocladiella clavigera</name>
    <dbReference type="NCBI Taxonomy" id="655863"/>
    <lineage>
        <taxon>Eukaryota</taxon>
        <taxon>Fungi</taxon>
        <taxon>Dikarya</taxon>
        <taxon>Ascomycota</taxon>
        <taxon>Pezizomycotina</taxon>
        <taxon>Sordariomycetes</taxon>
        <taxon>Sordariomycetidae</taxon>
        <taxon>Ophiostomatales</taxon>
        <taxon>Ophiostomataceae</taxon>
        <taxon>Leptographium</taxon>
    </lineage>
</organism>
<dbReference type="Pfam" id="PF00076">
    <property type="entry name" value="RRM_1"/>
    <property type="match status" value="1"/>
</dbReference>
<dbReference type="STRING" id="655863.F0XDA5"/>
<feature type="compositionally biased region" description="Low complexity" evidence="3">
    <location>
        <begin position="108"/>
        <end position="132"/>
    </location>
</feature>
<keyword evidence="1 2" id="KW-0694">RNA-binding</keyword>
<feature type="domain" description="RRM" evidence="4">
    <location>
        <begin position="283"/>
        <end position="361"/>
    </location>
</feature>
<dbReference type="InterPro" id="IPR012677">
    <property type="entry name" value="Nucleotide-bd_a/b_plait_sf"/>
</dbReference>
<name>F0XDA5_GROCL</name>
<dbReference type="Proteomes" id="UP000007796">
    <property type="component" value="Unassembled WGS sequence"/>
</dbReference>
<keyword evidence="6" id="KW-1185">Reference proteome</keyword>
<feature type="compositionally biased region" description="Low complexity" evidence="3">
    <location>
        <begin position="423"/>
        <end position="432"/>
    </location>
</feature>
<dbReference type="InterPro" id="IPR035979">
    <property type="entry name" value="RBD_domain_sf"/>
</dbReference>
<dbReference type="PANTHER" id="PTHR47640">
    <property type="entry name" value="TRNA SELENOCYSTEINE 1-ASSOCIATED PROTEIN 1-RELATED-RELATED"/>
    <property type="match status" value="1"/>
</dbReference>
<feature type="region of interest" description="Disordered" evidence="3">
    <location>
        <begin position="243"/>
        <end position="265"/>
    </location>
</feature>
<dbReference type="PANTHER" id="PTHR47640:SF11">
    <property type="entry name" value="RNA-BINDING PROTEIN 42"/>
    <property type="match status" value="1"/>
</dbReference>
<feature type="region of interest" description="Disordered" evidence="3">
    <location>
        <begin position="1"/>
        <end position="167"/>
    </location>
</feature>
<feature type="compositionally biased region" description="Pro residues" evidence="3">
    <location>
        <begin position="14"/>
        <end position="23"/>
    </location>
</feature>
<protein>
    <submittedName>
        <fullName evidence="5">Rnp domain containing protein</fullName>
    </submittedName>
</protein>
<accession>F0XDA5</accession>
<dbReference type="GO" id="GO:0003729">
    <property type="term" value="F:mRNA binding"/>
    <property type="evidence" value="ECO:0007669"/>
    <property type="project" value="InterPro"/>
</dbReference>
<dbReference type="InterPro" id="IPR050825">
    <property type="entry name" value="RBM42_RBP45_47-like"/>
</dbReference>
<feature type="compositionally biased region" description="Low complexity" evidence="3">
    <location>
        <begin position="60"/>
        <end position="83"/>
    </location>
</feature>
<evidence type="ECO:0000256" key="1">
    <source>
        <dbReference type="ARBA" id="ARBA00022884"/>
    </source>
</evidence>
<dbReference type="HOGENOM" id="CLU_012062_29_0_1"/>
<feature type="compositionally biased region" description="Low complexity" evidence="3">
    <location>
        <begin position="24"/>
        <end position="52"/>
    </location>
</feature>
<proteinExistence type="predicted"/>
<dbReference type="EMBL" id="GL629765">
    <property type="protein sequence ID" value="EFX04041.1"/>
    <property type="molecule type" value="Genomic_DNA"/>
</dbReference>
<dbReference type="InterPro" id="IPR000504">
    <property type="entry name" value="RRM_dom"/>
</dbReference>
<evidence type="ECO:0000313" key="6">
    <source>
        <dbReference type="Proteomes" id="UP000007796"/>
    </source>
</evidence>
<dbReference type="eggNOG" id="KOG0226">
    <property type="taxonomic scope" value="Eukaryota"/>
</dbReference>
<dbReference type="AlphaFoldDB" id="F0XDA5"/>
<dbReference type="PROSITE" id="PS50102">
    <property type="entry name" value="RRM"/>
    <property type="match status" value="1"/>
</dbReference>
<reference evidence="5 6" key="1">
    <citation type="journal article" date="2011" name="Proc. Natl. Acad. Sci. U.S.A.">
        <title>Genome and transcriptome analyses of the mountain pine beetle-fungal symbiont Grosmannia clavigera, a lodgepole pine pathogen.</title>
        <authorList>
            <person name="DiGuistini S."/>
            <person name="Wang Y."/>
            <person name="Liao N.Y."/>
            <person name="Taylor G."/>
            <person name="Tanguay P."/>
            <person name="Feau N."/>
            <person name="Henrissat B."/>
            <person name="Chan S.K."/>
            <person name="Hesse-Orce U."/>
            <person name="Alamouti S.M."/>
            <person name="Tsui C.K.M."/>
            <person name="Docking R.T."/>
            <person name="Levasseur A."/>
            <person name="Haridas S."/>
            <person name="Robertson G."/>
            <person name="Birol I."/>
            <person name="Holt R.A."/>
            <person name="Marra M.A."/>
            <person name="Hamelin R.C."/>
            <person name="Hirst M."/>
            <person name="Jones S.J.M."/>
            <person name="Bohlmann J."/>
            <person name="Breuil C."/>
        </authorList>
    </citation>
    <scope>NUCLEOTIDE SEQUENCE [LARGE SCALE GENOMIC DNA]</scope>
    <source>
        <strain evidence="6">kw1407 / UAMH 11150</strain>
    </source>
</reference>
<dbReference type="SUPFAM" id="SSF54928">
    <property type="entry name" value="RNA-binding domain, RBD"/>
    <property type="match status" value="1"/>
</dbReference>
<dbReference type="SMART" id="SM00360">
    <property type="entry name" value="RRM"/>
    <property type="match status" value="1"/>
</dbReference>
<sequence length="432" mass="44514">MSSFGPPGVSSPHPSLPPRPPPSTVAASAPEYSSTVSAPPSSAVPIATTYGPSAPPPPSSSSSYYGPATGPQQPQQPQQLQGQARLGYSRTYAPPVGGDRGRGGYGGYNAYPQQQQQPSYGPQTGPTTYGAQYGPTAAATSAAPHIRNPFPTPSVQQQQPHSGGYEQDPQMAAQIANWQGAYMPKENSSYGAGAASGYGSYYGASAASQSQYAGAATSYGPDGSAVAAAAAAAVAGASTTAGTAEADVGGGSGNQERQKTVYRSGGGKTWADDTLLEWDPSHLRLFVGNLAGEVTDETLLKAFSRWKSVQKAVVKRDKWTKKSRGYGFVSFSDADDFFQAAKEMNGKYIGSHPVVVRKSKTEIKVAAVKEDNKKGGKKGRGNGNGNDKNKKKSAGSGGDSGRRDPYEAALGPVASGVHKPGQKTKGGLKLLG</sequence>
<evidence type="ECO:0000256" key="3">
    <source>
        <dbReference type="SAM" id="MobiDB-lite"/>
    </source>
</evidence>
<evidence type="ECO:0000259" key="4">
    <source>
        <dbReference type="PROSITE" id="PS50102"/>
    </source>
</evidence>